<keyword evidence="2 6" id="KW-0408">Iron</keyword>
<dbReference type="PANTHER" id="PTHR11905">
    <property type="entry name" value="ADAM A DISINTEGRIN AND METALLOPROTEASE DOMAIN"/>
    <property type="match status" value="1"/>
</dbReference>
<dbReference type="SUPFAM" id="SSF55486">
    <property type="entry name" value="Metalloproteases ('zincins'), catalytic domain"/>
    <property type="match status" value="1"/>
</dbReference>
<feature type="chain" id="PRO_5035205580" description="Disintegrin and metalloproteinase domain-containing protein B" evidence="10">
    <location>
        <begin position="26"/>
        <end position="1138"/>
    </location>
</feature>
<protein>
    <recommendedName>
        <fullName evidence="5">Disintegrin and metalloproteinase domain-containing protein B</fullName>
    </recommendedName>
</protein>
<dbReference type="InterPro" id="IPR001762">
    <property type="entry name" value="Disintegrin_dom"/>
</dbReference>
<keyword evidence="3" id="KW-1015">Disulfide bond</keyword>
<dbReference type="PRINTS" id="PR00385">
    <property type="entry name" value="P450"/>
</dbReference>
<dbReference type="Pfam" id="PF00067">
    <property type="entry name" value="p450"/>
    <property type="match status" value="1"/>
</dbReference>
<comment type="caution">
    <text evidence="13">The sequence shown here is derived from an EMBL/GenBank/DDBJ whole genome shotgun (WGS) entry which is preliminary data.</text>
</comment>
<gene>
    <name evidence="13" type="ORF">ALTATR162_LOCUS3920</name>
</gene>
<evidence type="ECO:0000256" key="4">
    <source>
        <dbReference type="ARBA" id="ARBA00056552"/>
    </source>
</evidence>
<evidence type="ECO:0000256" key="7">
    <source>
        <dbReference type="PROSITE-ProRule" id="PRU00276"/>
    </source>
</evidence>
<feature type="domain" description="Peptidase M12B" evidence="12">
    <location>
        <begin position="268"/>
        <end position="484"/>
    </location>
</feature>
<dbReference type="Gene3D" id="1.10.630.10">
    <property type="entry name" value="Cytochrome P450"/>
    <property type="match status" value="1"/>
</dbReference>
<dbReference type="PROSITE" id="PS00086">
    <property type="entry name" value="CYTOCHROME_P450"/>
    <property type="match status" value="1"/>
</dbReference>
<dbReference type="PROSITE" id="PS50214">
    <property type="entry name" value="DISINTEGRIN_2"/>
    <property type="match status" value="1"/>
</dbReference>
<evidence type="ECO:0000256" key="6">
    <source>
        <dbReference type="PIRSR" id="PIRSR602401-1"/>
    </source>
</evidence>
<dbReference type="Gene3D" id="3.40.390.10">
    <property type="entry name" value="Collagenase (Catalytic Domain)"/>
    <property type="match status" value="1"/>
</dbReference>
<evidence type="ECO:0000256" key="10">
    <source>
        <dbReference type="SAM" id="SignalP"/>
    </source>
</evidence>
<evidence type="ECO:0000256" key="8">
    <source>
        <dbReference type="SAM" id="MobiDB-lite"/>
    </source>
</evidence>
<feature type="binding site" evidence="7">
    <location>
        <position position="425"/>
    </location>
    <ligand>
        <name>Zn(2+)</name>
        <dbReference type="ChEBI" id="CHEBI:29105"/>
        <note>catalytic</note>
    </ligand>
</feature>
<dbReference type="InterPro" id="IPR034028">
    <property type="entry name" value="ZnMc_ADAM_fungal"/>
</dbReference>
<keyword evidence="10" id="KW-0732">Signal</keyword>
<dbReference type="OrthoDB" id="5951731at2759"/>
<evidence type="ECO:0000313" key="13">
    <source>
        <dbReference type="EMBL" id="CAG5155963.1"/>
    </source>
</evidence>
<keyword evidence="9" id="KW-0812">Transmembrane</keyword>
<dbReference type="Pfam" id="PF00200">
    <property type="entry name" value="Disintegrin"/>
    <property type="match status" value="1"/>
</dbReference>
<dbReference type="GO" id="GO:0004222">
    <property type="term" value="F:metalloendopeptidase activity"/>
    <property type="evidence" value="ECO:0007669"/>
    <property type="project" value="InterPro"/>
</dbReference>
<feature type="binding site" evidence="7">
    <location>
        <position position="431"/>
    </location>
    <ligand>
        <name>Zn(2+)</name>
        <dbReference type="ChEBI" id="CHEBI:29105"/>
        <note>catalytic</note>
    </ligand>
</feature>
<feature type="signal peptide" evidence="10">
    <location>
        <begin position="1"/>
        <end position="25"/>
    </location>
</feature>
<dbReference type="SMART" id="SM00050">
    <property type="entry name" value="DISIN"/>
    <property type="match status" value="1"/>
</dbReference>
<name>A0A8J2I1Q1_9PLEO</name>
<feature type="active site" evidence="7">
    <location>
        <position position="422"/>
    </location>
</feature>
<dbReference type="InterPro" id="IPR017972">
    <property type="entry name" value="Cyt_P450_CS"/>
</dbReference>
<keyword evidence="14" id="KW-1185">Reference proteome</keyword>
<keyword evidence="7" id="KW-0862">Zinc</keyword>
<dbReference type="GO" id="GO:0005506">
    <property type="term" value="F:iron ion binding"/>
    <property type="evidence" value="ECO:0007669"/>
    <property type="project" value="InterPro"/>
</dbReference>
<evidence type="ECO:0000259" key="11">
    <source>
        <dbReference type="PROSITE" id="PS50214"/>
    </source>
</evidence>
<dbReference type="AlphaFoldDB" id="A0A8J2I1Q1"/>
<keyword evidence="9" id="KW-1133">Transmembrane helix</keyword>
<evidence type="ECO:0000256" key="2">
    <source>
        <dbReference type="ARBA" id="ARBA00023004"/>
    </source>
</evidence>
<comment type="function">
    <text evidence="4">Probable zinc protease.</text>
</comment>
<comment type="caution">
    <text evidence="7">Lacks conserved residue(s) required for the propagation of feature annotation.</text>
</comment>
<dbReference type="GO" id="GO:0016705">
    <property type="term" value="F:oxidoreductase activity, acting on paired donors, with incorporation or reduction of molecular oxygen"/>
    <property type="evidence" value="ECO:0007669"/>
    <property type="project" value="InterPro"/>
</dbReference>
<organism evidence="13 14">
    <name type="scientific">Alternaria atra</name>
    <dbReference type="NCBI Taxonomy" id="119953"/>
    <lineage>
        <taxon>Eukaryota</taxon>
        <taxon>Fungi</taxon>
        <taxon>Dikarya</taxon>
        <taxon>Ascomycota</taxon>
        <taxon>Pezizomycotina</taxon>
        <taxon>Dothideomycetes</taxon>
        <taxon>Pleosporomycetidae</taxon>
        <taxon>Pleosporales</taxon>
        <taxon>Pleosporineae</taxon>
        <taxon>Pleosporaceae</taxon>
        <taxon>Alternaria</taxon>
        <taxon>Alternaria sect. Ulocladioides</taxon>
    </lineage>
</organism>
<keyword evidence="1 6" id="KW-0479">Metal-binding</keyword>
<feature type="binding site" description="axial binding residue" evidence="6">
    <location>
        <position position="1072"/>
    </location>
    <ligand>
        <name>heme</name>
        <dbReference type="ChEBI" id="CHEBI:30413"/>
    </ligand>
    <ligandPart>
        <name>Fe</name>
        <dbReference type="ChEBI" id="CHEBI:18248"/>
    </ligandPart>
</feature>
<feature type="domain" description="Disintegrin" evidence="11">
    <location>
        <begin position="509"/>
        <end position="598"/>
    </location>
</feature>
<dbReference type="Gene3D" id="4.10.70.10">
    <property type="entry name" value="Disintegrin domain"/>
    <property type="match status" value="1"/>
</dbReference>
<dbReference type="SUPFAM" id="SSF48264">
    <property type="entry name" value="Cytochrome P450"/>
    <property type="match status" value="1"/>
</dbReference>
<evidence type="ECO:0000259" key="12">
    <source>
        <dbReference type="PROSITE" id="PS50215"/>
    </source>
</evidence>
<dbReference type="FunFam" id="4.10.70.10:FF:000003">
    <property type="entry name" value="Disintegrin and metalloproteinase domain-containing protein 17"/>
    <property type="match status" value="1"/>
</dbReference>
<dbReference type="CDD" id="cd04271">
    <property type="entry name" value="ZnMc_ADAM_fungal"/>
    <property type="match status" value="1"/>
</dbReference>
<evidence type="ECO:0000256" key="9">
    <source>
        <dbReference type="SAM" id="Phobius"/>
    </source>
</evidence>
<evidence type="ECO:0000256" key="3">
    <source>
        <dbReference type="ARBA" id="ARBA00023157"/>
    </source>
</evidence>
<keyword evidence="6" id="KW-0349">Heme</keyword>
<dbReference type="EMBL" id="CAJRGZ010000017">
    <property type="protein sequence ID" value="CAG5155963.1"/>
    <property type="molecule type" value="Genomic_DNA"/>
</dbReference>
<dbReference type="InterPro" id="IPR001128">
    <property type="entry name" value="Cyt_P450"/>
</dbReference>
<dbReference type="GO" id="GO:0006508">
    <property type="term" value="P:proteolysis"/>
    <property type="evidence" value="ECO:0007669"/>
    <property type="project" value="InterPro"/>
</dbReference>
<dbReference type="InterPro" id="IPR024079">
    <property type="entry name" value="MetalloPept_cat_dom_sf"/>
</dbReference>
<dbReference type="InterPro" id="IPR001590">
    <property type="entry name" value="Peptidase_M12B"/>
</dbReference>
<feature type="compositionally biased region" description="Pro residues" evidence="8">
    <location>
        <begin position="764"/>
        <end position="773"/>
    </location>
</feature>
<dbReference type="PROSITE" id="PS50215">
    <property type="entry name" value="ADAM_MEPRO"/>
    <property type="match status" value="1"/>
</dbReference>
<dbReference type="Proteomes" id="UP000676310">
    <property type="component" value="Unassembled WGS sequence"/>
</dbReference>
<dbReference type="GO" id="GO:0004497">
    <property type="term" value="F:monooxygenase activity"/>
    <property type="evidence" value="ECO:0007669"/>
    <property type="project" value="InterPro"/>
</dbReference>
<feature type="transmembrane region" description="Helical" evidence="9">
    <location>
        <begin position="695"/>
        <end position="718"/>
    </location>
</feature>
<sequence length="1138" mass="124002">MRIFGSLRAAITIGLATITAASSHARPPLRSIALAKNADILTQTHRVTAISTFDLAFDVSGQRIRLSLEPNHDLFVDGGQITHLHADGSIARQEPIERLQHKVYKGTAWMKRGNRWDNVGWARIGIRKDGLEPLFEGTFTVNHDHHHVKTASSYKSTRQAEDPDVDLRDKEYMVVFRDSDMGKFDEHTELRKRGDNVGCPSDDLIFNTQEDHPVYASMRARDESSAMSPSLISAMFKRQDDLQPGGNGAGVDLSSTIGSTVGCPGTRKVALVGVAADCTYVSSFNGDKNRTQTNIIDAMNQASELFESTFNISLGLANVLITEPECPTSQQQATPWNQGCNSQITIQDRLNQFSQWRGQQDDTFSHWTLLSTCNTGSAVGLAWLGQACTTGSQGNSGNSGETVAGANVVIKTGTEWQVIAHETGHTYGAVHDCTSDSCGNSDVVSAQQCCPLSQTSCDANGGFIMNPSTSPGISRFSACSIGNICSALGRNSVKSQCLTNNRDVTLLTGQRCGNGIVEGDEECDCGGTSGCEGNSCCDPETCRFINNAVCDDSNEDCCRDCQFASATTVCRNSVGECDPQETCTGTSPYCPEDQTRDDGSSCGNGLSCASGQCTSRDMQCKTIMGSYTQSNDTYACDNSNCMLSCASPEFGARCYGLQQNFLDGTSCTGGGRCSNGVCEGGSVGREITTWIDRHLSVVIGVAAGVGGALLLCIFCCCWRSYRRRSKLKKYAAAHPPMPYQSSGRRNRSGPMGPPPMGQYNNGFAPPPGPPPPQGSSGPWTPNPHAPNGNVPMPPPVHRSSVRYTFDIIGELFYGRAFGFLDEGKDQNDWIKSLDKMIPFVCLMGVAPPLLRPLVGIGTMLTAAGQDIRNGVKNIGSSSARLMKEAYASRHEVNRTDMAQQVFDIYEKNGEKVDFTWGDVEQESYGALFAGSDTTAIAFRSLFYHLMHSPNTYARLEKEVDEAVKEGRMNLPPTYKQASQLPYLCACIKEALRIHPGAQLSLPRTVPRGGMELCGQFVPEGYVVGINAAVMHFDQRVFGQDADDFNPDRWMDPVRANQMDKYMMSFGGGTRTCIGKNIALLELHKLSPQLVWNYRFEFYDAGQTRWHTRNTFFARQEGVVVRVQARKHQYNSVKLLGME</sequence>
<feature type="binding site" evidence="7">
    <location>
        <position position="421"/>
    </location>
    <ligand>
        <name>Zn(2+)</name>
        <dbReference type="ChEBI" id="CHEBI:29105"/>
        <note>catalytic</note>
    </ligand>
</feature>
<dbReference type="RefSeq" id="XP_043167465.1">
    <property type="nucleotide sequence ID" value="XM_043311530.1"/>
</dbReference>
<comment type="cofactor">
    <cofactor evidence="6">
        <name>heme</name>
        <dbReference type="ChEBI" id="CHEBI:30413"/>
    </cofactor>
</comment>
<proteinExistence type="predicted"/>
<reference evidence="13" key="1">
    <citation type="submission" date="2021-05" db="EMBL/GenBank/DDBJ databases">
        <authorList>
            <person name="Stam R."/>
        </authorList>
    </citation>
    <scope>NUCLEOTIDE SEQUENCE</scope>
    <source>
        <strain evidence="13">CS162</strain>
    </source>
</reference>
<dbReference type="Pfam" id="PF13688">
    <property type="entry name" value="Reprolysin_5"/>
    <property type="match status" value="1"/>
</dbReference>
<evidence type="ECO:0000256" key="5">
    <source>
        <dbReference type="ARBA" id="ARBA00074021"/>
    </source>
</evidence>
<dbReference type="PRINTS" id="PR00463">
    <property type="entry name" value="EP450I"/>
</dbReference>
<dbReference type="SUPFAM" id="SSF57552">
    <property type="entry name" value="Blood coagulation inhibitor (disintegrin)"/>
    <property type="match status" value="1"/>
</dbReference>
<evidence type="ECO:0000256" key="1">
    <source>
        <dbReference type="ARBA" id="ARBA00022723"/>
    </source>
</evidence>
<dbReference type="InterPro" id="IPR036396">
    <property type="entry name" value="Cyt_P450_sf"/>
</dbReference>
<dbReference type="GeneID" id="67015530"/>
<dbReference type="InterPro" id="IPR002401">
    <property type="entry name" value="Cyt_P450_E_grp-I"/>
</dbReference>
<dbReference type="GO" id="GO:0020037">
    <property type="term" value="F:heme binding"/>
    <property type="evidence" value="ECO:0007669"/>
    <property type="project" value="InterPro"/>
</dbReference>
<dbReference type="PANTHER" id="PTHR11905:SF159">
    <property type="entry name" value="ADAM METALLOPROTEASE"/>
    <property type="match status" value="1"/>
</dbReference>
<accession>A0A8J2I1Q1</accession>
<dbReference type="InterPro" id="IPR036436">
    <property type="entry name" value="Disintegrin_dom_sf"/>
</dbReference>
<feature type="region of interest" description="Disordered" evidence="8">
    <location>
        <begin position="734"/>
        <end position="793"/>
    </location>
</feature>
<evidence type="ECO:0000313" key="14">
    <source>
        <dbReference type="Proteomes" id="UP000676310"/>
    </source>
</evidence>
<keyword evidence="9" id="KW-0472">Membrane</keyword>